<organism evidence="2">
    <name type="scientific">Culex pipiens</name>
    <name type="common">House mosquito</name>
    <dbReference type="NCBI Taxonomy" id="7175"/>
    <lineage>
        <taxon>Eukaryota</taxon>
        <taxon>Metazoa</taxon>
        <taxon>Ecdysozoa</taxon>
        <taxon>Arthropoda</taxon>
        <taxon>Hexapoda</taxon>
        <taxon>Insecta</taxon>
        <taxon>Pterygota</taxon>
        <taxon>Neoptera</taxon>
        <taxon>Endopterygota</taxon>
        <taxon>Diptera</taxon>
        <taxon>Nematocera</taxon>
        <taxon>Culicoidea</taxon>
        <taxon>Culicidae</taxon>
        <taxon>Culicinae</taxon>
        <taxon>Culicini</taxon>
        <taxon>Culex</taxon>
        <taxon>Culex</taxon>
    </lineage>
</organism>
<keyword evidence="1" id="KW-0812">Transmembrane</keyword>
<protein>
    <submittedName>
        <fullName evidence="2">(northern house mosquito) hypothetical protein</fullName>
    </submittedName>
</protein>
<sequence>MSLYSSTVFRIKKPQAIKSNNHLINRIMRRPGSLQRSHLRLKQHVVDRLLRQHALIIRQLAQLHGHVPPIHVEPIFRRRLIEVTSVERRVVRRGVVRMAGHVHRQRIDRRRFRLIQPFDHQPLDLARRLDVLLRRVRLELDHVVFLVAHFVRFLLAVVRIFGVVLFALVIFVLVLLGTLLALVVQERQQVKVPQRRAVIRIGSDLLDLLPVRASQAVDLLHDGVRVRVRLDLLQLVGQLLVRFGFELPVAVLLRVDLPQGGFALVQLDELAQHLALVQDLGFGLADGHFGRFEVLLPRHRLVIVLDEANLVVVPQPRLIGRIFPHAAPLDQELLPHHVDHLDGGPPIGRGSDLLQPLHQPGEPGGLQVLVAVLPRLGAPHGRFRLEDGDKVDQDVLWDCGD</sequence>
<dbReference type="EMBL" id="HBUE01084309">
    <property type="protein sequence ID" value="CAG6479033.1"/>
    <property type="molecule type" value="Transcribed_RNA"/>
</dbReference>
<feature type="transmembrane region" description="Helical" evidence="1">
    <location>
        <begin position="164"/>
        <end position="184"/>
    </location>
</feature>
<name>A0A8D8BNY8_CULPI</name>
<dbReference type="AlphaFoldDB" id="A0A8D8BNY8"/>
<keyword evidence="1" id="KW-0472">Membrane</keyword>
<evidence type="ECO:0000256" key="1">
    <source>
        <dbReference type="SAM" id="Phobius"/>
    </source>
</evidence>
<accession>A0A8D8BNY8</accession>
<keyword evidence="1" id="KW-1133">Transmembrane helix</keyword>
<reference evidence="2" key="1">
    <citation type="submission" date="2021-05" db="EMBL/GenBank/DDBJ databases">
        <authorList>
            <person name="Alioto T."/>
            <person name="Alioto T."/>
            <person name="Gomez Garrido J."/>
        </authorList>
    </citation>
    <scope>NUCLEOTIDE SEQUENCE</scope>
</reference>
<evidence type="ECO:0000313" key="2">
    <source>
        <dbReference type="EMBL" id="CAG6479033.1"/>
    </source>
</evidence>
<proteinExistence type="predicted"/>